<protein>
    <submittedName>
        <fullName evidence="2">Uncharacterized protein</fullName>
    </submittedName>
</protein>
<dbReference type="AlphaFoldDB" id="A0A392UEF7"/>
<sequence length="46" mass="4348">MTVSIGAPDGSGGMSIGGSGTYSLRLGSSPSVPEASCPFSGCTAPI</sequence>
<name>A0A392UEF7_9FABA</name>
<feature type="region of interest" description="Disordered" evidence="1">
    <location>
        <begin position="27"/>
        <end position="46"/>
    </location>
</feature>
<evidence type="ECO:0000256" key="1">
    <source>
        <dbReference type="SAM" id="MobiDB-lite"/>
    </source>
</evidence>
<evidence type="ECO:0000313" key="3">
    <source>
        <dbReference type="Proteomes" id="UP000265520"/>
    </source>
</evidence>
<evidence type="ECO:0000313" key="2">
    <source>
        <dbReference type="EMBL" id="MCI71893.1"/>
    </source>
</evidence>
<comment type="caution">
    <text evidence="2">The sequence shown here is derived from an EMBL/GenBank/DDBJ whole genome shotgun (WGS) entry which is preliminary data.</text>
</comment>
<proteinExistence type="predicted"/>
<dbReference type="Proteomes" id="UP000265520">
    <property type="component" value="Unassembled WGS sequence"/>
</dbReference>
<keyword evidence="3" id="KW-1185">Reference proteome</keyword>
<feature type="non-terminal residue" evidence="2">
    <location>
        <position position="46"/>
    </location>
</feature>
<reference evidence="2 3" key="1">
    <citation type="journal article" date="2018" name="Front. Plant Sci.">
        <title>Red Clover (Trifolium pratense) and Zigzag Clover (T. medium) - A Picture of Genomic Similarities and Differences.</title>
        <authorList>
            <person name="Dluhosova J."/>
            <person name="Istvanek J."/>
            <person name="Nedelnik J."/>
            <person name="Repkova J."/>
        </authorList>
    </citation>
    <scope>NUCLEOTIDE SEQUENCE [LARGE SCALE GENOMIC DNA]</scope>
    <source>
        <strain evidence="3">cv. 10/8</strain>
        <tissue evidence="2">Leaf</tissue>
    </source>
</reference>
<organism evidence="2 3">
    <name type="scientific">Trifolium medium</name>
    <dbReference type="NCBI Taxonomy" id="97028"/>
    <lineage>
        <taxon>Eukaryota</taxon>
        <taxon>Viridiplantae</taxon>
        <taxon>Streptophyta</taxon>
        <taxon>Embryophyta</taxon>
        <taxon>Tracheophyta</taxon>
        <taxon>Spermatophyta</taxon>
        <taxon>Magnoliopsida</taxon>
        <taxon>eudicotyledons</taxon>
        <taxon>Gunneridae</taxon>
        <taxon>Pentapetalae</taxon>
        <taxon>rosids</taxon>
        <taxon>fabids</taxon>
        <taxon>Fabales</taxon>
        <taxon>Fabaceae</taxon>
        <taxon>Papilionoideae</taxon>
        <taxon>50 kb inversion clade</taxon>
        <taxon>NPAAA clade</taxon>
        <taxon>Hologalegina</taxon>
        <taxon>IRL clade</taxon>
        <taxon>Trifolieae</taxon>
        <taxon>Trifolium</taxon>
    </lineage>
</organism>
<dbReference type="EMBL" id="LXQA010806223">
    <property type="protein sequence ID" value="MCI71893.1"/>
    <property type="molecule type" value="Genomic_DNA"/>
</dbReference>
<accession>A0A392UEF7</accession>